<feature type="transmembrane region" description="Helical" evidence="7">
    <location>
        <begin position="143"/>
        <end position="166"/>
    </location>
</feature>
<evidence type="ECO:0000256" key="4">
    <source>
        <dbReference type="ARBA" id="ARBA00023136"/>
    </source>
</evidence>
<feature type="compositionally biased region" description="Basic and acidic residues" evidence="6">
    <location>
        <begin position="408"/>
        <end position="417"/>
    </location>
</feature>
<feature type="domain" description="Rhodopsin" evidence="8">
    <location>
        <begin position="49"/>
        <end position="286"/>
    </location>
</feature>
<dbReference type="InterPro" id="IPR052337">
    <property type="entry name" value="SAT4-like"/>
</dbReference>
<comment type="caution">
    <text evidence="9">The sequence shown here is derived from an EMBL/GenBank/DDBJ whole genome shotgun (WGS) entry which is preliminary data.</text>
</comment>
<dbReference type="OrthoDB" id="4682787at2759"/>
<evidence type="ECO:0000313" key="10">
    <source>
        <dbReference type="Proteomes" id="UP000813444"/>
    </source>
</evidence>
<feature type="transmembrane region" description="Helical" evidence="7">
    <location>
        <begin position="108"/>
        <end position="131"/>
    </location>
</feature>
<keyword evidence="4 7" id="KW-0472">Membrane</keyword>
<dbReference type="Proteomes" id="UP000813444">
    <property type="component" value="Unassembled WGS sequence"/>
</dbReference>
<comment type="similarity">
    <text evidence="5">Belongs to the SAT4 family.</text>
</comment>
<evidence type="ECO:0000256" key="7">
    <source>
        <dbReference type="SAM" id="Phobius"/>
    </source>
</evidence>
<dbReference type="AlphaFoldDB" id="A0A8K0SNT0"/>
<keyword evidence="2 7" id="KW-0812">Transmembrane</keyword>
<dbReference type="Pfam" id="PF20684">
    <property type="entry name" value="Fung_rhodopsin"/>
    <property type="match status" value="1"/>
</dbReference>
<keyword evidence="10" id="KW-1185">Reference proteome</keyword>
<dbReference type="GO" id="GO:0016020">
    <property type="term" value="C:membrane"/>
    <property type="evidence" value="ECO:0007669"/>
    <property type="project" value="UniProtKB-SubCell"/>
</dbReference>
<name>A0A8K0SNT0_9HYPO</name>
<feature type="transmembrane region" description="Helical" evidence="7">
    <location>
        <begin position="30"/>
        <end position="53"/>
    </location>
</feature>
<accession>A0A8K0SNT0</accession>
<keyword evidence="3 7" id="KW-1133">Transmembrane helix</keyword>
<protein>
    <recommendedName>
        <fullName evidence="8">Rhodopsin domain-containing protein</fullName>
    </recommendedName>
</protein>
<dbReference type="PANTHER" id="PTHR33048">
    <property type="entry name" value="PTH11-LIKE INTEGRAL MEMBRANE PROTEIN (AFU_ORTHOLOGUE AFUA_5G11245)"/>
    <property type="match status" value="1"/>
</dbReference>
<feature type="region of interest" description="Disordered" evidence="6">
    <location>
        <begin position="398"/>
        <end position="429"/>
    </location>
</feature>
<feature type="region of interest" description="Disordered" evidence="6">
    <location>
        <begin position="358"/>
        <end position="380"/>
    </location>
</feature>
<sequence>MASNPDYPGAIAPPEGVTPSVGGPRDSIQAATYGIVIASVVLVTLFFAVRMYVKLRVRHRVILEDWFCTIAWVSNMALAACIFIMLEYGLGLHAWDITVHDFAQFRLWLYIITIVYGPAAYFTKATLLLLTARIFSLKRQVSLLTYTFAVFVFISLLPIQICKIIICSPVKAYWLPDVNGRCLNQAALFIVDISVAVVTDLVILLLPIPLIWSAGLGLKKNVKVAVLLSIGGIAVGVTIWRLVLAVAYLDDIDLTWGFAPLAYTTVLEVSIGFICSCFPAINILLEHHRSMHGTDATPRAWRSGRNRANQGIDETLVWPEDDQGAPAHGAAGNRPPLQFCDEEGLVLERIPSVTSSLGRRDGWLEPLHDDPAQTGKRKKRDITAELSWVSRNRSWDAIYTGEPNNKPAHPDTKDHGDGSAGPSHIQRTV</sequence>
<evidence type="ECO:0000256" key="6">
    <source>
        <dbReference type="SAM" id="MobiDB-lite"/>
    </source>
</evidence>
<proteinExistence type="inferred from homology"/>
<feature type="compositionally biased region" description="Basic and acidic residues" evidence="6">
    <location>
        <begin position="358"/>
        <end position="371"/>
    </location>
</feature>
<feature type="transmembrane region" description="Helical" evidence="7">
    <location>
        <begin position="65"/>
        <end position="88"/>
    </location>
</feature>
<evidence type="ECO:0000256" key="2">
    <source>
        <dbReference type="ARBA" id="ARBA00022692"/>
    </source>
</evidence>
<evidence type="ECO:0000256" key="5">
    <source>
        <dbReference type="ARBA" id="ARBA00038359"/>
    </source>
</evidence>
<dbReference type="EMBL" id="JAGPNK010000009">
    <property type="protein sequence ID" value="KAH7313761.1"/>
    <property type="molecule type" value="Genomic_DNA"/>
</dbReference>
<feature type="transmembrane region" description="Helical" evidence="7">
    <location>
        <begin position="186"/>
        <end position="212"/>
    </location>
</feature>
<evidence type="ECO:0000313" key="9">
    <source>
        <dbReference type="EMBL" id="KAH7313761.1"/>
    </source>
</evidence>
<gene>
    <name evidence="9" type="ORF">B0I35DRAFT_435798</name>
</gene>
<feature type="transmembrane region" description="Helical" evidence="7">
    <location>
        <begin position="224"/>
        <end position="249"/>
    </location>
</feature>
<dbReference type="PANTHER" id="PTHR33048:SF108">
    <property type="entry name" value="INTEGRAL MEMBRANE PROTEIN"/>
    <property type="match status" value="1"/>
</dbReference>
<reference evidence="9" key="1">
    <citation type="journal article" date="2021" name="Nat. Commun.">
        <title>Genetic determinants of endophytism in the Arabidopsis root mycobiome.</title>
        <authorList>
            <person name="Mesny F."/>
            <person name="Miyauchi S."/>
            <person name="Thiergart T."/>
            <person name="Pickel B."/>
            <person name="Atanasova L."/>
            <person name="Karlsson M."/>
            <person name="Huettel B."/>
            <person name="Barry K.W."/>
            <person name="Haridas S."/>
            <person name="Chen C."/>
            <person name="Bauer D."/>
            <person name="Andreopoulos W."/>
            <person name="Pangilinan J."/>
            <person name="LaButti K."/>
            <person name="Riley R."/>
            <person name="Lipzen A."/>
            <person name="Clum A."/>
            <person name="Drula E."/>
            <person name="Henrissat B."/>
            <person name="Kohler A."/>
            <person name="Grigoriev I.V."/>
            <person name="Martin F.M."/>
            <person name="Hacquard S."/>
        </authorList>
    </citation>
    <scope>NUCLEOTIDE SEQUENCE</scope>
    <source>
        <strain evidence="9">MPI-CAGE-CH-0235</strain>
    </source>
</reference>
<comment type="subcellular location">
    <subcellularLocation>
        <location evidence="1">Membrane</location>
        <topology evidence="1">Multi-pass membrane protein</topology>
    </subcellularLocation>
</comment>
<evidence type="ECO:0000256" key="1">
    <source>
        <dbReference type="ARBA" id="ARBA00004141"/>
    </source>
</evidence>
<evidence type="ECO:0000256" key="3">
    <source>
        <dbReference type="ARBA" id="ARBA00022989"/>
    </source>
</evidence>
<evidence type="ECO:0000259" key="8">
    <source>
        <dbReference type="Pfam" id="PF20684"/>
    </source>
</evidence>
<feature type="transmembrane region" description="Helical" evidence="7">
    <location>
        <begin position="261"/>
        <end position="285"/>
    </location>
</feature>
<organism evidence="9 10">
    <name type="scientific">Stachybotrys elegans</name>
    <dbReference type="NCBI Taxonomy" id="80388"/>
    <lineage>
        <taxon>Eukaryota</taxon>
        <taxon>Fungi</taxon>
        <taxon>Dikarya</taxon>
        <taxon>Ascomycota</taxon>
        <taxon>Pezizomycotina</taxon>
        <taxon>Sordariomycetes</taxon>
        <taxon>Hypocreomycetidae</taxon>
        <taxon>Hypocreales</taxon>
        <taxon>Stachybotryaceae</taxon>
        <taxon>Stachybotrys</taxon>
    </lineage>
</organism>
<dbReference type="InterPro" id="IPR049326">
    <property type="entry name" value="Rhodopsin_dom_fungi"/>
</dbReference>